<feature type="domain" description="Citrate lyase ligase C-terminal" evidence="4">
    <location>
        <begin position="153"/>
        <end position="333"/>
    </location>
</feature>
<comment type="caution">
    <text evidence="5">The sequence shown here is derived from an EMBL/GenBank/DDBJ whole genome shotgun (WGS) entry which is preliminary data.</text>
</comment>
<name>A0A0R1VIW2_9LACO</name>
<proteinExistence type="predicted"/>
<dbReference type="PATRIC" id="fig|1423767.3.peg.169"/>
<gene>
    <name evidence="5" type="ORF">FC59_GL000161</name>
</gene>
<sequence length="353" mass="39895">MFMDKVVDLFLNDSSTRKKWEQLLTSLGLHDFSEREVNVIDHTIGLVDEDGNLVGTGSVSGNVLKYIGVKNDDAEQGTRFNKVVTSLMNYLTQEKIFHSFVFTKAKYAESFEHLHFNLLAKTDQAAFLENGTPDIQDYLHDLPRVEDQANKKIAAIVMNANPFTLGHKHLVKMASEENDLVYVFVVANDVSLFNFDERMKLVKEGTKEFSNVKVVSGSDYMVSPATFPAYFLKTPDDLIGVQTAVDAKVFKDQIAPALNITRRYIGKEPFSKTTHYYNISLAHELGPDIEVIVVKRLEKDGEVVTATKVRQLIKVGNLKEINKFVPEATYEFIKQNMDELQSRIEKGMNINGN</sequence>
<dbReference type="GO" id="GO:0008771">
    <property type="term" value="F:[citrate (pro-3S)-lyase] ligase activity"/>
    <property type="evidence" value="ECO:0007669"/>
    <property type="project" value="UniProtKB-EC"/>
</dbReference>
<dbReference type="InterPro" id="IPR013166">
    <property type="entry name" value="Citrate_lyase_ligase_C"/>
</dbReference>
<dbReference type="AlphaFoldDB" id="A0A0R1VIW2"/>
<dbReference type="SUPFAM" id="SSF52374">
    <property type="entry name" value="Nucleotidylyl transferase"/>
    <property type="match status" value="1"/>
</dbReference>
<dbReference type="eggNOG" id="COG3053">
    <property type="taxonomic scope" value="Bacteria"/>
</dbReference>
<organism evidence="5 6">
    <name type="scientific">Lactobacillus kitasatonis DSM 16761 = JCM 1039</name>
    <dbReference type="NCBI Taxonomy" id="1423767"/>
    <lineage>
        <taxon>Bacteria</taxon>
        <taxon>Bacillati</taxon>
        <taxon>Bacillota</taxon>
        <taxon>Bacilli</taxon>
        <taxon>Lactobacillales</taxon>
        <taxon>Lactobacillaceae</taxon>
        <taxon>Lactobacillus</taxon>
    </lineage>
</organism>
<evidence type="ECO:0000256" key="2">
    <source>
        <dbReference type="ARBA" id="ARBA00022840"/>
    </source>
</evidence>
<comment type="catalytic activity">
    <reaction evidence="3">
        <text>holo-[citrate lyase ACP] + acetate + ATP = acetyl-[citrate lyase ACP] + AMP + diphosphate</text>
        <dbReference type="Rhea" id="RHEA:23788"/>
        <dbReference type="Rhea" id="RHEA-COMP:10158"/>
        <dbReference type="Rhea" id="RHEA-COMP:13710"/>
        <dbReference type="ChEBI" id="CHEBI:30089"/>
        <dbReference type="ChEBI" id="CHEBI:30616"/>
        <dbReference type="ChEBI" id="CHEBI:33019"/>
        <dbReference type="ChEBI" id="CHEBI:82683"/>
        <dbReference type="ChEBI" id="CHEBI:137976"/>
        <dbReference type="ChEBI" id="CHEBI:456215"/>
        <dbReference type="EC" id="6.2.1.22"/>
    </reaction>
</comment>
<dbReference type="InterPro" id="IPR005216">
    <property type="entry name" value="Citrate_lyase_ligase"/>
</dbReference>
<reference evidence="5 6" key="1">
    <citation type="journal article" date="2015" name="Genome Announc.">
        <title>Expanding the biotechnology potential of lactobacilli through comparative genomics of 213 strains and associated genera.</title>
        <authorList>
            <person name="Sun Z."/>
            <person name="Harris H.M."/>
            <person name="McCann A."/>
            <person name="Guo C."/>
            <person name="Argimon S."/>
            <person name="Zhang W."/>
            <person name="Yang X."/>
            <person name="Jeffery I.B."/>
            <person name="Cooney J.C."/>
            <person name="Kagawa T.F."/>
            <person name="Liu W."/>
            <person name="Song Y."/>
            <person name="Salvetti E."/>
            <person name="Wrobel A."/>
            <person name="Rasinkangas P."/>
            <person name="Parkhill J."/>
            <person name="Rea M.C."/>
            <person name="O'Sullivan O."/>
            <person name="Ritari J."/>
            <person name="Douillard F.P."/>
            <person name="Paul Ross R."/>
            <person name="Yang R."/>
            <person name="Briner A.E."/>
            <person name="Felis G.E."/>
            <person name="de Vos W.M."/>
            <person name="Barrangou R."/>
            <person name="Klaenhammer T.R."/>
            <person name="Caufield P.W."/>
            <person name="Cui Y."/>
            <person name="Zhang H."/>
            <person name="O'Toole P.W."/>
        </authorList>
    </citation>
    <scope>NUCLEOTIDE SEQUENCE [LARGE SCALE GENOMIC DNA]</scope>
    <source>
        <strain evidence="5 6">DSM 16761</strain>
    </source>
</reference>
<evidence type="ECO:0000256" key="1">
    <source>
        <dbReference type="ARBA" id="ARBA00022741"/>
    </source>
</evidence>
<keyword evidence="1 3" id="KW-0547">Nucleotide-binding</keyword>
<dbReference type="Proteomes" id="UP000051307">
    <property type="component" value="Unassembled WGS sequence"/>
</dbReference>
<dbReference type="InterPro" id="IPR014729">
    <property type="entry name" value="Rossmann-like_a/b/a_fold"/>
</dbReference>
<dbReference type="Pfam" id="PF08218">
    <property type="entry name" value="Citrate_ly_lig"/>
    <property type="match status" value="1"/>
</dbReference>
<evidence type="ECO:0000259" key="4">
    <source>
        <dbReference type="SMART" id="SM00764"/>
    </source>
</evidence>
<dbReference type="Gene3D" id="3.40.50.620">
    <property type="entry name" value="HUPs"/>
    <property type="match status" value="1"/>
</dbReference>
<dbReference type="NCBIfam" id="TIGR00124">
    <property type="entry name" value="cit_ly_ligase"/>
    <property type="match status" value="1"/>
</dbReference>
<comment type="function">
    <text evidence="3">Acetylation of prosthetic group (2-(5''-phosphoribosyl)-3'-dephosphocoenzyme-A) of the gamma subunit of citrate lyase.</text>
</comment>
<dbReference type="SMART" id="SM00764">
    <property type="entry name" value="Citrate_ly_lig"/>
    <property type="match status" value="1"/>
</dbReference>
<keyword evidence="3 5" id="KW-0436">Ligase</keyword>
<protein>
    <recommendedName>
        <fullName evidence="3">[Citrate [pro-3S]-lyase] ligase</fullName>
        <ecNumber evidence="3">6.2.1.22</ecNumber>
    </recommendedName>
</protein>
<accession>A0A0R1VIW2</accession>
<dbReference type="PIRSF" id="PIRSF005751">
    <property type="entry name" value="Acet_citr_lig"/>
    <property type="match status" value="1"/>
</dbReference>
<dbReference type="GO" id="GO:0016829">
    <property type="term" value="F:lyase activity"/>
    <property type="evidence" value="ECO:0007669"/>
    <property type="project" value="UniProtKB-KW"/>
</dbReference>
<dbReference type="PANTHER" id="PTHR40599">
    <property type="entry name" value="[CITRATE [PRO-3S]-LYASE] LIGASE"/>
    <property type="match status" value="1"/>
</dbReference>
<keyword evidence="2 3" id="KW-0067">ATP-binding</keyword>
<evidence type="ECO:0000313" key="5">
    <source>
        <dbReference type="EMBL" id="KRM05463.1"/>
    </source>
</evidence>
<dbReference type="PANTHER" id="PTHR40599:SF1">
    <property type="entry name" value="[CITRATE [PRO-3S]-LYASE] LIGASE"/>
    <property type="match status" value="1"/>
</dbReference>
<dbReference type="EMBL" id="AZFU01000011">
    <property type="protein sequence ID" value="KRM05463.1"/>
    <property type="molecule type" value="Genomic_DNA"/>
</dbReference>
<dbReference type="GO" id="GO:0005524">
    <property type="term" value="F:ATP binding"/>
    <property type="evidence" value="ECO:0007669"/>
    <property type="project" value="UniProtKB-UniRule"/>
</dbReference>
<evidence type="ECO:0000313" key="6">
    <source>
        <dbReference type="Proteomes" id="UP000051307"/>
    </source>
</evidence>
<evidence type="ECO:0000256" key="3">
    <source>
        <dbReference type="PIRNR" id="PIRNR005751"/>
    </source>
</evidence>
<keyword evidence="5" id="KW-0456">Lyase</keyword>
<dbReference type="EC" id="6.2.1.22" evidence="3"/>
<dbReference type="CDD" id="cd02169">
    <property type="entry name" value="Citrate_lyase_ligase"/>
    <property type="match status" value="1"/>
</dbReference>